<organism evidence="8 9">
    <name type="scientific">Sphingobium naphthae</name>
    <dbReference type="NCBI Taxonomy" id="1886786"/>
    <lineage>
        <taxon>Bacteria</taxon>
        <taxon>Pseudomonadati</taxon>
        <taxon>Pseudomonadota</taxon>
        <taxon>Alphaproteobacteria</taxon>
        <taxon>Sphingomonadales</taxon>
        <taxon>Sphingomonadaceae</taxon>
        <taxon>Sphingobium</taxon>
    </lineage>
</organism>
<comment type="similarity">
    <text evidence="2">Belongs to the EamA transporter family.</text>
</comment>
<feature type="domain" description="EamA" evidence="7">
    <location>
        <begin position="21"/>
        <end position="151"/>
    </location>
</feature>
<comment type="subcellular location">
    <subcellularLocation>
        <location evidence="1">Membrane</location>
        <topology evidence="1">Multi-pass membrane protein</topology>
    </subcellularLocation>
</comment>
<name>A0ABU3ZYL1_9SPHN</name>
<dbReference type="RefSeq" id="WP_317517288.1">
    <property type="nucleotide sequence ID" value="NZ_JAPTHD010000005.1"/>
</dbReference>
<feature type="domain" description="EamA" evidence="7">
    <location>
        <begin position="172"/>
        <end position="303"/>
    </location>
</feature>
<comment type="caution">
    <text evidence="8">The sequence shown here is derived from an EMBL/GenBank/DDBJ whole genome shotgun (WGS) entry which is preliminary data.</text>
</comment>
<feature type="transmembrane region" description="Helical" evidence="6">
    <location>
        <begin position="230"/>
        <end position="249"/>
    </location>
</feature>
<protein>
    <submittedName>
        <fullName evidence="8">EamA family transporter</fullName>
    </submittedName>
</protein>
<evidence type="ECO:0000256" key="4">
    <source>
        <dbReference type="ARBA" id="ARBA00022989"/>
    </source>
</evidence>
<accession>A0ABU3ZYL1</accession>
<keyword evidence="3 6" id="KW-0812">Transmembrane</keyword>
<feature type="transmembrane region" description="Helical" evidence="6">
    <location>
        <begin position="285"/>
        <end position="303"/>
    </location>
</feature>
<dbReference type="EMBL" id="JAPTHD010000005">
    <property type="protein sequence ID" value="MDV5824604.1"/>
    <property type="molecule type" value="Genomic_DNA"/>
</dbReference>
<feature type="transmembrane region" description="Helical" evidence="6">
    <location>
        <begin position="77"/>
        <end position="98"/>
    </location>
</feature>
<keyword evidence="9" id="KW-1185">Reference proteome</keyword>
<dbReference type="InterPro" id="IPR050638">
    <property type="entry name" value="AA-Vitamin_Transporters"/>
</dbReference>
<dbReference type="Pfam" id="PF00892">
    <property type="entry name" value="EamA"/>
    <property type="match status" value="2"/>
</dbReference>
<evidence type="ECO:0000256" key="1">
    <source>
        <dbReference type="ARBA" id="ARBA00004141"/>
    </source>
</evidence>
<keyword evidence="5 6" id="KW-0472">Membrane</keyword>
<feature type="transmembrane region" description="Helical" evidence="6">
    <location>
        <begin position="261"/>
        <end position="279"/>
    </location>
</feature>
<feature type="transmembrane region" description="Helical" evidence="6">
    <location>
        <begin position="16"/>
        <end position="35"/>
    </location>
</feature>
<sequence>MAEARAGAGATSGDKAGGIILPFALVTLIWSSTWIVIRDQLGSVPPSWSVCYRFLLAGIAMAAFARMRGVSLRIGGAGLLFAALLGTAQFVLNFNFVYRAEQYLTSGVVAVIYAMLLIPNSVLAFLAFRQPVTRGFIAGSAIAMAGIVMMLVHEYRAADVAPDKVLLGAAFSIAGLLSASAANVMQGMEIARRLPMIAVLAWAMLIGAAVDAAFAWIVAGPPVIEPRLGYLAGIAYLGIAGSVVTFPLYFRLIQHIGAGRAAYTSVLIPVIAMLISTLLEGYRWTGFAAPGALLAVAGMVIALRAKKA</sequence>
<evidence type="ECO:0000313" key="8">
    <source>
        <dbReference type="EMBL" id="MDV5824604.1"/>
    </source>
</evidence>
<feature type="transmembrane region" description="Helical" evidence="6">
    <location>
        <begin position="165"/>
        <end position="185"/>
    </location>
</feature>
<gene>
    <name evidence="8" type="ORF">O0R41_13455</name>
</gene>
<dbReference type="InterPro" id="IPR037185">
    <property type="entry name" value="EmrE-like"/>
</dbReference>
<dbReference type="SUPFAM" id="SSF103481">
    <property type="entry name" value="Multidrug resistance efflux transporter EmrE"/>
    <property type="match status" value="2"/>
</dbReference>
<dbReference type="InterPro" id="IPR000620">
    <property type="entry name" value="EamA_dom"/>
</dbReference>
<evidence type="ECO:0000256" key="2">
    <source>
        <dbReference type="ARBA" id="ARBA00007362"/>
    </source>
</evidence>
<feature type="transmembrane region" description="Helical" evidence="6">
    <location>
        <begin position="135"/>
        <end position="153"/>
    </location>
</feature>
<dbReference type="PANTHER" id="PTHR32322">
    <property type="entry name" value="INNER MEMBRANE TRANSPORTER"/>
    <property type="match status" value="1"/>
</dbReference>
<keyword evidence="4 6" id="KW-1133">Transmembrane helix</keyword>
<evidence type="ECO:0000259" key="7">
    <source>
        <dbReference type="Pfam" id="PF00892"/>
    </source>
</evidence>
<evidence type="ECO:0000256" key="5">
    <source>
        <dbReference type="ARBA" id="ARBA00023136"/>
    </source>
</evidence>
<dbReference type="Proteomes" id="UP001185984">
    <property type="component" value="Unassembled WGS sequence"/>
</dbReference>
<feature type="transmembrane region" description="Helical" evidence="6">
    <location>
        <begin position="104"/>
        <end position="128"/>
    </location>
</feature>
<evidence type="ECO:0000256" key="6">
    <source>
        <dbReference type="SAM" id="Phobius"/>
    </source>
</evidence>
<reference evidence="9" key="1">
    <citation type="journal article" date="2022" name="J Environ Chem Eng">
        <title>Biodegradation of petroleum oil using a constructed nonpathogenic and heavy metal-tolerant bacterial consortium isolated from marine sponges.</title>
        <authorList>
            <person name="Dechsakulwatana C."/>
            <person name="Rungsihiranrut A."/>
            <person name="Muangchinda C."/>
            <person name="Ningthoujam R."/>
            <person name="Klankeo P."/>
            <person name="Pinyakong O."/>
        </authorList>
    </citation>
    <scope>NUCLEOTIDE SEQUENCE [LARGE SCALE GENOMIC DNA]</scope>
    <source>
        <strain evidence="9">MO2-4</strain>
    </source>
</reference>
<evidence type="ECO:0000256" key="3">
    <source>
        <dbReference type="ARBA" id="ARBA00022692"/>
    </source>
</evidence>
<feature type="transmembrane region" description="Helical" evidence="6">
    <location>
        <begin position="197"/>
        <end position="218"/>
    </location>
</feature>
<dbReference type="PANTHER" id="PTHR32322:SF2">
    <property type="entry name" value="EAMA DOMAIN-CONTAINING PROTEIN"/>
    <property type="match status" value="1"/>
</dbReference>
<evidence type="ECO:0000313" key="9">
    <source>
        <dbReference type="Proteomes" id="UP001185984"/>
    </source>
</evidence>
<proteinExistence type="inferred from homology"/>